<dbReference type="EMBL" id="CP087994">
    <property type="protein sequence ID" value="UYO64540.1"/>
    <property type="molecule type" value="Genomic_DNA"/>
</dbReference>
<reference evidence="6 8" key="1">
    <citation type="submission" date="2015-09" db="EMBL/GenBank/DDBJ databases">
        <title>Genome sequence of Acetobacterium wieringae DSM 1911.</title>
        <authorList>
            <person name="Poehlein A."/>
            <person name="Bengelsdorf F.R."/>
            <person name="Schiel-Bengelsdorf B."/>
            <person name="Duerre P."/>
            <person name="Daniel R."/>
        </authorList>
    </citation>
    <scope>NUCLEOTIDE SEQUENCE [LARGE SCALE GENOMIC DNA]</scope>
    <source>
        <strain evidence="6 8">DSM 1911</strain>
    </source>
</reference>
<dbReference type="Pfam" id="PF12838">
    <property type="entry name" value="Fer4_7"/>
    <property type="match status" value="1"/>
</dbReference>
<dbReference type="InterPro" id="IPR050572">
    <property type="entry name" value="Fe-S_Ferredoxin"/>
</dbReference>
<dbReference type="InterPro" id="IPR017900">
    <property type="entry name" value="4Fe4S_Fe_S_CS"/>
</dbReference>
<evidence type="ECO:0000256" key="4">
    <source>
        <dbReference type="ARBA" id="ARBA00023014"/>
    </source>
</evidence>
<gene>
    <name evidence="6" type="ORF">ACWI_21110</name>
    <name evidence="7" type="ORF">LNN31_08990</name>
</gene>
<dbReference type="Gene3D" id="3.30.70.20">
    <property type="match status" value="1"/>
</dbReference>
<keyword evidence="3" id="KW-0408">Iron</keyword>
<accession>A0A1F2PG54</accession>
<dbReference type="SUPFAM" id="SSF54862">
    <property type="entry name" value="4Fe-4S ferredoxins"/>
    <property type="match status" value="1"/>
</dbReference>
<feature type="domain" description="4Fe-4S ferredoxin-type" evidence="5">
    <location>
        <begin position="48"/>
        <end position="79"/>
    </location>
</feature>
<evidence type="ECO:0000256" key="3">
    <source>
        <dbReference type="ARBA" id="ARBA00023004"/>
    </source>
</evidence>
<keyword evidence="4" id="KW-0411">Iron-sulfur</keyword>
<keyword evidence="2" id="KW-0479">Metal-binding</keyword>
<evidence type="ECO:0000313" key="6">
    <source>
        <dbReference type="EMBL" id="OFV70330.1"/>
    </source>
</evidence>
<dbReference type="PROSITE" id="PS00198">
    <property type="entry name" value="4FE4S_FER_1"/>
    <property type="match status" value="1"/>
</dbReference>
<proteinExistence type="predicted"/>
<evidence type="ECO:0000313" key="7">
    <source>
        <dbReference type="EMBL" id="UYO64540.1"/>
    </source>
</evidence>
<sequence length="104" mass="11782">MSESTFMGVERDRIDWSPRIDFSKCNDCMDCVKFCPHQVFEVDENAKPKLKVKNPNNCVVFCRACAKTCGPDAITFPDKTETTKMIKAIRKAEKAAEKEAEANE</sequence>
<dbReference type="GO" id="GO:0051539">
    <property type="term" value="F:4 iron, 4 sulfur cluster binding"/>
    <property type="evidence" value="ECO:0007669"/>
    <property type="project" value="UniProtKB-KW"/>
</dbReference>
<dbReference type="PROSITE" id="PS51379">
    <property type="entry name" value="4FE4S_FER_2"/>
    <property type="match status" value="2"/>
</dbReference>
<dbReference type="EMBL" id="LKEU01000031">
    <property type="protein sequence ID" value="OFV70330.1"/>
    <property type="molecule type" value="Genomic_DNA"/>
</dbReference>
<evidence type="ECO:0000259" key="5">
    <source>
        <dbReference type="PROSITE" id="PS51379"/>
    </source>
</evidence>
<keyword evidence="1" id="KW-0004">4Fe-4S</keyword>
<name>A0A1F2PG54_9FIRM</name>
<dbReference type="InterPro" id="IPR017896">
    <property type="entry name" value="4Fe4S_Fe-S-bd"/>
</dbReference>
<dbReference type="GO" id="GO:0046872">
    <property type="term" value="F:metal ion binding"/>
    <property type="evidence" value="ECO:0007669"/>
    <property type="project" value="UniProtKB-KW"/>
</dbReference>
<feature type="domain" description="4Fe-4S ferredoxin-type" evidence="5">
    <location>
        <begin position="16"/>
        <end position="45"/>
    </location>
</feature>
<evidence type="ECO:0000313" key="8">
    <source>
        <dbReference type="Proteomes" id="UP000176244"/>
    </source>
</evidence>
<dbReference type="OrthoDB" id="9807879at2"/>
<evidence type="ECO:0000256" key="2">
    <source>
        <dbReference type="ARBA" id="ARBA00022723"/>
    </source>
</evidence>
<dbReference type="RefSeq" id="WP_070371407.1">
    <property type="nucleotide sequence ID" value="NZ_CABIIK010000015.1"/>
</dbReference>
<dbReference type="Proteomes" id="UP000176244">
    <property type="component" value="Unassembled WGS sequence"/>
</dbReference>
<organism evidence="6 8">
    <name type="scientific">Acetobacterium wieringae</name>
    <dbReference type="NCBI Taxonomy" id="52694"/>
    <lineage>
        <taxon>Bacteria</taxon>
        <taxon>Bacillati</taxon>
        <taxon>Bacillota</taxon>
        <taxon>Clostridia</taxon>
        <taxon>Eubacteriales</taxon>
        <taxon>Eubacteriaceae</taxon>
        <taxon>Acetobacterium</taxon>
    </lineage>
</organism>
<evidence type="ECO:0000313" key="9">
    <source>
        <dbReference type="Proteomes" id="UP001163550"/>
    </source>
</evidence>
<reference evidence="7" key="2">
    <citation type="submission" date="2021-11" db="EMBL/GenBank/DDBJ databases">
        <title>Isoprene-degrading acetogen.</title>
        <authorList>
            <person name="Yang Y."/>
            <person name="Jin H."/>
            <person name="Yan J."/>
        </authorList>
    </citation>
    <scope>NUCLEOTIDE SEQUENCE</scope>
    <source>
        <strain evidence="7">Berkeley</strain>
    </source>
</reference>
<dbReference type="PANTHER" id="PTHR43687:SF1">
    <property type="entry name" value="FERREDOXIN III"/>
    <property type="match status" value="1"/>
</dbReference>
<dbReference type="PANTHER" id="PTHR43687">
    <property type="entry name" value="ADENYLYLSULFATE REDUCTASE, BETA SUBUNIT"/>
    <property type="match status" value="1"/>
</dbReference>
<protein>
    <submittedName>
        <fullName evidence="6">4Fe-4S binding domain protein</fullName>
    </submittedName>
    <submittedName>
        <fullName evidence="7">4Fe-4S binding protein</fullName>
    </submittedName>
</protein>
<evidence type="ECO:0000256" key="1">
    <source>
        <dbReference type="ARBA" id="ARBA00022485"/>
    </source>
</evidence>
<dbReference type="Proteomes" id="UP001163550">
    <property type="component" value="Chromosome"/>
</dbReference>
<dbReference type="AlphaFoldDB" id="A0A1F2PG54"/>
<dbReference type="STRING" id="52694.ACWI_21110"/>
<keyword evidence="9" id="KW-1185">Reference proteome</keyword>